<accession>A0A3M6U594</accession>
<dbReference type="EMBL" id="RCHS01002224">
    <property type="protein sequence ID" value="RMX48862.1"/>
    <property type="molecule type" value="Genomic_DNA"/>
</dbReference>
<dbReference type="PANTHER" id="PTHR34833">
    <property type="entry name" value="GENE, 17359-RELATED"/>
    <property type="match status" value="1"/>
</dbReference>
<protein>
    <submittedName>
        <fullName evidence="1">Uncharacterized protein</fullName>
    </submittedName>
</protein>
<reference evidence="1 2" key="1">
    <citation type="journal article" date="2018" name="Sci. Rep.">
        <title>Comparative analysis of the Pocillopora damicornis genome highlights role of immune system in coral evolution.</title>
        <authorList>
            <person name="Cunning R."/>
            <person name="Bay R.A."/>
            <person name="Gillette P."/>
            <person name="Baker A.C."/>
            <person name="Traylor-Knowles N."/>
        </authorList>
    </citation>
    <scope>NUCLEOTIDE SEQUENCE [LARGE SCALE GENOMIC DNA]</scope>
    <source>
        <strain evidence="1">RSMAS</strain>
        <tissue evidence="1">Whole animal</tissue>
    </source>
</reference>
<dbReference type="PANTHER" id="PTHR34833:SF1">
    <property type="entry name" value="GENE, 17359-RELATED"/>
    <property type="match status" value="1"/>
</dbReference>
<dbReference type="Pfam" id="PF15123">
    <property type="entry name" value="DUF4562"/>
    <property type="match status" value="1"/>
</dbReference>
<organism evidence="1 2">
    <name type="scientific">Pocillopora damicornis</name>
    <name type="common">Cauliflower coral</name>
    <name type="synonym">Millepora damicornis</name>
    <dbReference type="NCBI Taxonomy" id="46731"/>
    <lineage>
        <taxon>Eukaryota</taxon>
        <taxon>Metazoa</taxon>
        <taxon>Cnidaria</taxon>
        <taxon>Anthozoa</taxon>
        <taxon>Hexacorallia</taxon>
        <taxon>Scleractinia</taxon>
        <taxon>Astrocoeniina</taxon>
        <taxon>Pocilloporidae</taxon>
        <taxon>Pocillopora</taxon>
    </lineage>
</organism>
<dbReference type="InterPro" id="IPR027814">
    <property type="entry name" value="DUF4562"/>
</dbReference>
<name>A0A3M6U594_POCDA</name>
<comment type="caution">
    <text evidence="1">The sequence shown here is derived from an EMBL/GenBank/DDBJ whole genome shotgun (WGS) entry which is preliminary data.</text>
</comment>
<dbReference type="AlphaFoldDB" id="A0A3M6U594"/>
<proteinExistence type="predicted"/>
<gene>
    <name evidence="1" type="ORF">pdam_00012988</name>
</gene>
<keyword evidence="2" id="KW-1185">Reference proteome</keyword>
<dbReference type="Proteomes" id="UP000275408">
    <property type="component" value="Unassembled WGS sequence"/>
</dbReference>
<evidence type="ECO:0000313" key="1">
    <source>
        <dbReference type="EMBL" id="RMX48862.1"/>
    </source>
</evidence>
<sequence>MADATDCHGNWIFSGPDGIKPFSRYELREASYFGHTTFSLERTSDVKHVWRAPWRSANLPAKSGWVGAIGWNVWSYNDWRLLKSSHQITAGPFRTATAHRIVNEGNYWHISFPGRHSRQSFSLSVPEVLITGRPEGQSFNLSDSSFMANIENGRFVFLVGNFLLLA</sequence>
<evidence type="ECO:0000313" key="2">
    <source>
        <dbReference type="Proteomes" id="UP000275408"/>
    </source>
</evidence>